<proteinExistence type="predicted"/>
<dbReference type="SUPFAM" id="SSF46785">
    <property type="entry name" value="Winged helix' DNA-binding domain"/>
    <property type="match status" value="1"/>
</dbReference>
<dbReference type="Pfam" id="PF01022">
    <property type="entry name" value="HTH_5"/>
    <property type="match status" value="1"/>
</dbReference>
<sequence length="82" mass="9853">MIVKLDEVLENKGWETRKKILEELLEKEMTAYELSKKLNMNYSTIKYHLELMERAGLISSKRENNKYLYRANNNVNFILNKI</sequence>
<name>A0A2U9IQ90_9CREN</name>
<dbReference type="SMART" id="SM00418">
    <property type="entry name" value="HTH_ARSR"/>
    <property type="match status" value="1"/>
</dbReference>
<dbReference type="Gene3D" id="1.10.10.10">
    <property type="entry name" value="Winged helix-like DNA-binding domain superfamily/Winged helix DNA-binding domain"/>
    <property type="match status" value="1"/>
</dbReference>
<organism evidence="2 3">
    <name type="scientific">Acidianus sulfidivorans JP7</name>
    <dbReference type="NCBI Taxonomy" id="619593"/>
    <lineage>
        <taxon>Archaea</taxon>
        <taxon>Thermoproteota</taxon>
        <taxon>Thermoprotei</taxon>
        <taxon>Sulfolobales</taxon>
        <taxon>Sulfolobaceae</taxon>
        <taxon>Acidianus</taxon>
    </lineage>
</organism>
<dbReference type="InterPro" id="IPR011991">
    <property type="entry name" value="ArsR-like_HTH"/>
</dbReference>
<dbReference type="CDD" id="cd00090">
    <property type="entry name" value="HTH_ARSR"/>
    <property type="match status" value="1"/>
</dbReference>
<dbReference type="InterPro" id="IPR036388">
    <property type="entry name" value="WH-like_DNA-bd_sf"/>
</dbReference>
<dbReference type="GO" id="GO:0003700">
    <property type="term" value="F:DNA-binding transcription factor activity"/>
    <property type="evidence" value="ECO:0007669"/>
    <property type="project" value="InterPro"/>
</dbReference>
<dbReference type="AlphaFoldDB" id="A0A2U9IQ90"/>
<evidence type="ECO:0000259" key="1">
    <source>
        <dbReference type="PROSITE" id="PS50987"/>
    </source>
</evidence>
<dbReference type="InterPro" id="IPR001845">
    <property type="entry name" value="HTH_ArsR_DNA-bd_dom"/>
</dbReference>
<dbReference type="EMBL" id="CP029288">
    <property type="protein sequence ID" value="AWR98195.1"/>
    <property type="molecule type" value="Genomic_DNA"/>
</dbReference>
<dbReference type="Proteomes" id="UP000248410">
    <property type="component" value="Chromosome"/>
</dbReference>
<keyword evidence="3" id="KW-1185">Reference proteome</keyword>
<protein>
    <submittedName>
        <fullName evidence="2">Transcriptional regulator</fullName>
    </submittedName>
</protein>
<dbReference type="GeneID" id="36836776"/>
<dbReference type="PANTHER" id="PTHR38600">
    <property type="entry name" value="TRANSCRIPTIONAL REGULATORY PROTEIN"/>
    <property type="match status" value="1"/>
</dbReference>
<evidence type="ECO:0000313" key="3">
    <source>
        <dbReference type="Proteomes" id="UP000248410"/>
    </source>
</evidence>
<dbReference type="PANTHER" id="PTHR38600:SF1">
    <property type="entry name" value="TRANSCRIPTIONAL REGULATORY PROTEIN"/>
    <property type="match status" value="1"/>
</dbReference>
<feature type="domain" description="HTH arsR-type" evidence="1">
    <location>
        <begin position="1"/>
        <end position="82"/>
    </location>
</feature>
<dbReference type="OrthoDB" id="35765at2157"/>
<gene>
    <name evidence="2" type="ORF">DFR86_02365</name>
</gene>
<dbReference type="RefSeq" id="WP_110381071.1">
    <property type="nucleotide sequence ID" value="NZ_CP029288.2"/>
</dbReference>
<dbReference type="KEGG" id="asul:DFR86_02365"/>
<reference evidence="2 3" key="1">
    <citation type="submission" date="2018-05" db="EMBL/GenBank/DDBJ databases">
        <title>Complete Genome Sequences of Extremely Thermoacidophilic, Metal-Mobilizing Type-Strain Members of the Archaeal Family Sulfolobaceae: Acidianus brierleyi DSM-1651T, Acidianus sulfidivorans DSM-18786T, Metallosphaera hakonensis DSM-7519T, and Metallosphaera prunae DSM-10039T.</title>
        <authorList>
            <person name="Counts J.A."/>
            <person name="Kelly R.M."/>
        </authorList>
    </citation>
    <scope>NUCLEOTIDE SEQUENCE [LARGE SCALE GENOMIC DNA]</scope>
    <source>
        <strain evidence="2 3">JP7</strain>
    </source>
</reference>
<dbReference type="PROSITE" id="PS50987">
    <property type="entry name" value="HTH_ARSR_2"/>
    <property type="match status" value="1"/>
</dbReference>
<evidence type="ECO:0000313" key="2">
    <source>
        <dbReference type="EMBL" id="AWR98195.1"/>
    </source>
</evidence>
<accession>A0A2U9IQ90</accession>
<dbReference type="InterPro" id="IPR036390">
    <property type="entry name" value="WH_DNA-bd_sf"/>
</dbReference>